<dbReference type="AlphaFoldDB" id="A0A2Z2KER7"/>
<dbReference type="SUPFAM" id="SSF53756">
    <property type="entry name" value="UDP-Glycosyltransferase/glycogen phosphorylase"/>
    <property type="match status" value="1"/>
</dbReference>
<name>A0A2Z2KER7_9BACL</name>
<dbReference type="EMBL" id="CP021780">
    <property type="protein sequence ID" value="ASA22415.1"/>
    <property type="molecule type" value="Genomic_DNA"/>
</dbReference>
<dbReference type="Proteomes" id="UP000249890">
    <property type="component" value="Chromosome"/>
</dbReference>
<dbReference type="Gene3D" id="3.40.50.2000">
    <property type="entry name" value="Glycogen Phosphorylase B"/>
    <property type="match status" value="1"/>
</dbReference>
<proteinExistence type="predicted"/>
<organism evidence="1 2">
    <name type="scientific">Paenibacillus donghaensis</name>
    <dbReference type="NCBI Taxonomy" id="414771"/>
    <lineage>
        <taxon>Bacteria</taxon>
        <taxon>Bacillati</taxon>
        <taxon>Bacillota</taxon>
        <taxon>Bacilli</taxon>
        <taxon>Bacillales</taxon>
        <taxon>Paenibacillaceae</taxon>
        <taxon>Paenibacillus</taxon>
    </lineage>
</organism>
<evidence type="ECO:0000313" key="1">
    <source>
        <dbReference type="EMBL" id="ASA22415.1"/>
    </source>
</evidence>
<dbReference type="RefSeq" id="WP_087916414.1">
    <property type="nucleotide sequence ID" value="NZ_CP021780.1"/>
</dbReference>
<accession>A0A2Z2KER7</accession>
<evidence type="ECO:0000313" key="2">
    <source>
        <dbReference type="Proteomes" id="UP000249890"/>
    </source>
</evidence>
<keyword evidence="2" id="KW-1185">Reference proteome</keyword>
<dbReference type="KEGG" id="pdh:B9T62_17445"/>
<sequence>MRDTVTILCSGFGLGFYVPGLLVERALKALGIKAEVEVFESLMSEDKKKTTDDSRKAYRENFAVALTSQKIPWDIRNSLDPTGVKVLFERWRGEGRQHFITLSGHWVHVLDMYREKAAYEVMADLLYIDADPSPSWKNLCKLNPGYAQGYYEMNMYDRVKREVLCRIETGIEPLPVPARNGRLVVHGGGWGIGTFREKFAELEAAGYLLDIAAYSNEEIGEEIHGRHYYMNDPQWRTWLRDSGGQYTFPPFAKVSASGENRFPPCQHYQEGMYGVIRQASAVISKPGGGALVDSLSSGTPLVLLDPFGPHEKINSDLWVELGFGIRYDQWKQAGFDRELLRRLSENILTSRERYPDYAKSYAERLYAAERRS</sequence>
<evidence type="ECO:0008006" key="3">
    <source>
        <dbReference type="Google" id="ProtNLM"/>
    </source>
</evidence>
<gene>
    <name evidence="1" type="ORF">B9T62_17445</name>
</gene>
<reference evidence="1 2" key="1">
    <citation type="submission" date="2017-06" db="EMBL/GenBank/DDBJ databases">
        <title>Complete genome sequence of Paenibacillus donghaensis KCTC 13049T isolated from East Sea sediment, South Korea.</title>
        <authorList>
            <person name="Jung B.K."/>
            <person name="Hong S.-J."/>
            <person name="Shin J.-H."/>
        </authorList>
    </citation>
    <scope>NUCLEOTIDE SEQUENCE [LARGE SCALE GENOMIC DNA]</scope>
    <source>
        <strain evidence="1 2">KCTC 13049</strain>
    </source>
</reference>
<protein>
    <recommendedName>
        <fullName evidence="3">UDP-glucuronosyltransferase</fullName>
    </recommendedName>
</protein>